<reference evidence="1 2" key="1">
    <citation type="submission" date="2014-01" db="EMBL/GenBank/DDBJ databases">
        <authorList>
            <person name="Dobos K."/>
            <person name="Lenaerts A."/>
            <person name="Ordway D."/>
            <person name="DeGroote M.A."/>
            <person name="Parker T."/>
            <person name="Sizemore C."/>
            <person name="Tallon L.J."/>
            <person name="Sadzewicz L.K."/>
            <person name="Sengamalay N."/>
            <person name="Fraser C.M."/>
            <person name="Hine E."/>
            <person name="Shefchek K.A."/>
            <person name="Das S.P."/>
            <person name="Tettelin H."/>
        </authorList>
    </citation>
    <scope>NUCLEOTIDE SEQUENCE [LARGE SCALE GENOMIC DNA]</scope>
    <source>
        <strain evidence="1 2">Harvey</strain>
    </source>
</reference>
<dbReference type="Proteomes" id="UP000020681">
    <property type="component" value="Unassembled WGS sequence"/>
</dbReference>
<comment type="caution">
    <text evidence="1">The sequence shown here is derived from an EMBL/GenBank/DDBJ whole genome shotgun (WGS) entry which is preliminary data.</text>
</comment>
<organism evidence="1 2">
    <name type="scientific">Mycobacterium ulcerans str. Harvey</name>
    <dbReference type="NCBI Taxonomy" id="1299332"/>
    <lineage>
        <taxon>Bacteria</taxon>
        <taxon>Bacillati</taxon>
        <taxon>Actinomycetota</taxon>
        <taxon>Actinomycetes</taxon>
        <taxon>Mycobacteriales</taxon>
        <taxon>Mycobacteriaceae</taxon>
        <taxon>Mycobacterium</taxon>
        <taxon>Mycobacterium ulcerans group</taxon>
    </lineage>
</organism>
<dbReference type="EMBL" id="JAOL01000099">
    <property type="protein sequence ID" value="EUA90684.1"/>
    <property type="molecule type" value="Genomic_DNA"/>
</dbReference>
<protein>
    <submittedName>
        <fullName evidence="1">Uncharacterized protein</fullName>
    </submittedName>
</protein>
<evidence type="ECO:0000313" key="1">
    <source>
        <dbReference type="EMBL" id="EUA90684.1"/>
    </source>
</evidence>
<name>A0ABP3AI52_MYCUL</name>
<accession>A0ABP3AI52</accession>
<proteinExistence type="predicted"/>
<keyword evidence="2" id="KW-1185">Reference proteome</keyword>
<sequence length="57" mass="6125">MAQCVVAGARRSLIGVSRAIAPPDRIREICCDTIVGARQAQGNRFRSLPGGNCIRDQ</sequence>
<evidence type="ECO:0000313" key="2">
    <source>
        <dbReference type="Proteomes" id="UP000020681"/>
    </source>
</evidence>
<gene>
    <name evidence="1" type="ORF">I551_2839</name>
</gene>